<dbReference type="Gene3D" id="1.20.120.140">
    <property type="entry name" value="Signal recognition particle SRP54, nucleotide-binding domain"/>
    <property type="match status" value="1"/>
</dbReference>
<dbReference type="InterPro" id="IPR036225">
    <property type="entry name" value="SRP/SRP_N"/>
</dbReference>
<dbReference type="InterPro" id="IPR031157">
    <property type="entry name" value="G_TR_CS"/>
</dbReference>
<evidence type="ECO:0000256" key="8">
    <source>
        <dbReference type="SAM" id="Coils"/>
    </source>
</evidence>
<dbReference type="InterPro" id="IPR042101">
    <property type="entry name" value="SRP54_N_sf"/>
</dbReference>
<dbReference type="SMART" id="SM00838">
    <property type="entry name" value="EFG_C"/>
    <property type="match status" value="1"/>
</dbReference>
<dbReference type="SUPFAM" id="SSF47364">
    <property type="entry name" value="Domain of the SRP/SRP receptor G-proteins"/>
    <property type="match status" value="1"/>
</dbReference>
<dbReference type="SUPFAM" id="SSF54980">
    <property type="entry name" value="EF-G C-terminal domain-like"/>
    <property type="match status" value="2"/>
</dbReference>
<dbReference type="InterPro" id="IPR009000">
    <property type="entry name" value="Transl_B-barrel_sf"/>
</dbReference>
<dbReference type="NCBIfam" id="TIGR00231">
    <property type="entry name" value="small_GTP"/>
    <property type="match status" value="1"/>
</dbReference>
<feature type="coiled-coil region" evidence="8">
    <location>
        <begin position="1777"/>
        <end position="1837"/>
    </location>
</feature>
<dbReference type="Gene3D" id="2.40.30.10">
    <property type="entry name" value="Translation factors"/>
    <property type="match status" value="1"/>
</dbReference>
<dbReference type="GO" id="GO:0005525">
    <property type="term" value="F:GTP binding"/>
    <property type="evidence" value="ECO:0007669"/>
    <property type="project" value="UniProtKB-KW"/>
</dbReference>
<keyword evidence="4" id="KW-0648">Protein biosynthesis</keyword>
<dbReference type="SUPFAM" id="SSF52540">
    <property type="entry name" value="P-loop containing nucleoside triphosphate hydrolases"/>
    <property type="match status" value="2"/>
</dbReference>
<evidence type="ECO:0000313" key="10">
    <source>
        <dbReference type="EMBL" id="KAL0266204.1"/>
    </source>
</evidence>
<dbReference type="PANTHER" id="PTHR43261:SF1">
    <property type="entry name" value="RIBOSOME-RELEASING FACTOR 2, MITOCHONDRIAL"/>
    <property type="match status" value="1"/>
</dbReference>
<dbReference type="InterPro" id="IPR035649">
    <property type="entry name" value="EFG_V"/>
</dbReference>
<keyword evidence="2" id="KW-0547">Nucleotide-binding</keyword>
<feature type="coiled-coil region" evidence="8">
    <location>
        <begin position="2105"/>
        <end position="2132"/>
    </location>
</feature>
<proteinExistence type="inferred from homology"/>
<dbReference type="PROSITE" id="PS00301">
    <property type="entry name" value="G_TR_1"/>
    <property type="match status" value="1"/>
</dbReference>
<dbReference type="SMART" id="SM00963">
    <property type="entry name" value="SRP54_N"/>
    <property type="match status" value="1"/>
</dbReference>
<dbReference type="FunFam" id="3.30.70.240:FF:000001">
    <property type="entry name" value="Elongation factor G"/>
    <property type="match status" value="1"/>
</dbReference>
<dbReference type="Pfam" id="PF14492">
    <property type="entry name" value="EFG_III"/>
    <property type="match status" value="1"/>
</dbReference>
<dbReference type="Gene3D" id="3.30.70.240">
    <property type="match status" value="1"/>
</dbReference>
<dbReference type="FunFam" id="3.40.50.300:FF:000029">
    <property type="entry name" value="Elongation factor G"/>
    <property type="match status" value="1"/>
</dbReference>
<accession>A0AAW2H8R1</accession>
<dbReference type="InterPro" id="IPR041095">
    <property type="entry name" value="EFG_II"/>
</dbReference>
<evidence type="ECO:0000256" key="1">
    <source>
        <dbReference type="ARBA" id="ARBA00005870"/>
    </source>
</evidence>
<comment type="caution">
    <text evidence="10">The sequence shown here is derived from an EMBL/GenBank/DDBJ whole genome shotgun (WGS) entry which is preliminary data.</text>
</comment>
<dbReference type="InterPro" id="IPR000897">
    <property type="entry name" value="SRP54_GTPase_dom"/>
</dbReference>
<dbReference type="InterPro" id="IPR035647">
    <property type="entry name" value="EFG_III/V"/>
</dbReference>
<evidence type="ECO:0000256" key="5">
    <source>
        <dbReference type="ARBA" id="ARBA00023128"/>
    </source>
</evidence>
<dbReference type="EMBL" id="JARGDH010000006">
    <property type="protein sequence ID" value="KAL0266204.1"/>
    <property type="molecule type" value="Genomic_DNA"/>
</dbReference>
<dbReference type="Gene3D" id="1.20.120.20">
    <property type="entry name" value="Apolipoprotein"/>
    <property type="match status" value="1"/>
</dbReference>
<dbReference type="Pfam" id="PF02881">
    <property type="entry name" value="SRP54_N"/>
    <property type="match status" value="1"/>
</dbReference>
<dbReference type="NCBIfam" id="TIGR00484">
    <property type="entry name" value="EF-G"/>
    <property type="match status" value="1"/>
</dbReference>
<feature type="coiled-coil region" evidence="8">
    <location>
        <begin position="1254"/>
        <end position="1281"/>
    </location>
</feature>
<dbReference type="FunFam" id="3.30.70.870:FF:000002">
    <property type="entry name" value="Translation elongation factor 2"/>
    <property type="match status" value="1"/>
</dbReference>
<dbReference type="PRINTS" id="PR00315">
    <property type="entry name" value="ELONGATNFCT"/>
</dbReference>
<comment type="similarity">
    <text evidence="1">Belongs to the TRAFAC class translation factor GTPase superfamily. Classic translation factor GTPase family. EF-G/EF-2 subfamily.</text>
</comment>
<reference evidence="10" key="1">
    <citation type="journal article" date="2024" name="Gigascience">
        <title>Chromosome-level genome of the poultry shaft louse Menopon gallinae provides insight into the host-switching and adaptive evolution of parasitic lice.</title>
        <authorList>
            <person name="Xu Y."/>
            <person name="Ma L."/>
            <person name="Liu S."/>
            <person name="Liang Y."/>
            <person name="Liu Q."/>
            <person name="He Z."/>
            <person name="Tian L."/>
            <person name="Duan Y."/>
            <person name="Cai W."/>
            <person name="Li H."/>
            <person name="Song F."/>
        </authorList>
    </citation>
    <scope>NUCLEOTIDE SEQUENCE</scope>
    <source>
        <strain evidence="10">Cailab_2023a</strain>
    </source>
</reference>
<evidence type="ECO:0000259" key="9">
    <source>
        <dbReference type="PROSITE" id="PS51722"/>
    </source>
</evidence>
<dbReference type="InterPro" id="IPR004540">
    <property type="entry name" value="Transl_elong_EFG/EF2"/>
</dbReference>
<gene>
    <name evidence="10" type="ORF">PYX00_011922</name>
</gene>
<dbReference type="PANTHER" id="PTHR43261">
    <property type="entry name" value="TRANSLATION ELONGATION FACTOR G-RELATED"/>
    <property type="match status" value="1"/>
</dbReference>
<feature type="domain" description="Tr-type G" evidence="9">
    <location>
        <begin position="1"/>
        <end position="276"/>
    </location>
</feature>
<dbReference type="InterPro" id="IPR020568">
    <property type="entry name" value="Ribosomal_Su5_D2-typ_SF"/>
</dbReference>
<dbReference type="CDD" id="cd01886">
    <property type="entry name" value="EF-G"/>
    <property type="match status" value="1"/>
</dbReference>
<feature type="coiled-coil region" evidence="8">
    <location>
        <begin position="1120"/>
        <end position="1147"/>
    </location>
</feature>
<dbReference type="SMART" id="SM00962">
    <property type="entry name" value="SRP54"/>
    <property type="match status" value="1"/>
</dbReference>
<sequence>MEKRNIGIMAHVDAGKTTTTERILYYTGKTHRLGNVDTGNAIMDWMPQEQERGITITAAATTCEWRDVQINIIDTPGHVDFTAEVECSLRVLDAAIAIFSAVDGVEPQSETVWYQADKYGVSRLIFINKMDRVGADFSFVVKDIQEKLGVKPVILHLPIIKQDHFEGIIDVLNAEEVYWNEADEGLTYVRKELSASFKKQTQQAYEQVLDLLTQNNDQIMEMVLEGQEIPISLLKKVIREQTIAGLVVPLFLGASLRNIGVQCLLDAVVDYLPAPEDMPGTISRNFKGEEHLLSFKKDEPLIAFVFKVQHDAQMGSLCFVRIYQGSLKKGNRLFNPLKNKKEKVARIFRLHANRNEAIDEASVGDIVGILGMKFTQTGDTLCAEEVSLLLGDLVFPQPVISQSIESKVSTDQEKLEETLLIIAKENPTFAYKEDAETGQLLIYGMGELQLDVIVRRIQEEFAIPISVSQPQVSYREKPEQATQLNFEFNGMFASKMHTATLSLALLPQETNQANAVEITKELEENPLLNCECQNALKKGAFNALSSGVIMGYPIIETKIILKSFLCEETSLPSTAFLEMLASLATSQVLRNSLPKKAQPIMKVEVRTPSDYRGEVVNQLIMKGGSVQTCESRGTQEIIVASVPLIELFGYSTQLRSVSKGKTVISENNIEEALEDIKVQLLEADVNIRAVRRLLAGIREEALGKKVLSSLSPYEQFVKIVHDKLVDLLGQEENKLQLKSPKHLSVILMLGLQGCGKTTSSAKLAHYLKKKGRQPLLVACDLIRPAAKEQLKILAQQIQVPIYAPEELKDVLSIAKEAEQFAKKHKCDTLIVDTAGRLELDEPLIKELVQLKNWLKPDESLLVLDAMMGQNAVAVASTFEQELGFSGVLISKADSDVRGGLILSLKVMTAQVESTKSFVQDCESSIWHIDHKKEDLVQDLHNRIDAMIDSSLGVVKSRLESYEKFMEGSYGQYEGKFQNLQVHYEQKLNMVLGEVGKLSQEVLNEASSLIEKKVHIQSEQLHTQFNSNLQELEKKQLSRLEALAKEIQVKVSSVEALQSNLLEDFQERVRTQLDLNQQRIDVQVQSFSKKIESSQQYLDARLGEITSIADNEKEYYQHQAREYYEKTTEELKEKLNELSYQIKDELETLEFRLASESKSLRDSFEFDKANYTSLKEELKNEWQELLNYVEGTSQELKDSLADQSQKSQQVGEELFSRLEEHFKKEGLSLHKKWHSHSVEVEKSMQDFWQRTQKVVQDYQERIDSFENNLSEQLNNLESHLGEVHTHSQSRLSHFMDSFENSLNIRLEEVRSGLDEETKKFEEWIFSLETRLDDKTQSCQRVLSTLEQEAQEKLDIIKDYLLSEFGVWQTQLEEAHKLLKSSILSSNQELDGVQSELNTKMQIFKKQYQDHEDNLLNKMEELRNQSEHYARELFGELANTFDRKIRDLDKELSSQFNQAVHQSNELVGSLNLIILEKQKEVNTFKDDWQKALDIMREKFESVQINWGQTYEQVLSQGRRMGEDLSSKLLCDLDEAFRTSEKELLLRFQESQKSCELRIHELEQILTGIDKEVGLFQANIGAEMQEWQGQFKEEVYAWQHDLEAGQKDLLSNHETLKANFQDLKGSWQHQVSSLEGDFNRRIRELDNFYKEQVEVLRKGLDGRYNSILEDSHAQATLARQNIMELIHKQESELSEHLSKVQEDLLVVSKTSSLVSEEGEKVQQKLVSEIMELNGRIDSFAVDIRSQVAHLADSVRSDIVGDVDSKIEEFDKGIRYRFERLHALEDEAVSLELNLKLAIDNISTRLDAQFGETLQTNQKRLEGFHTEISAIEQSLEQLKSNSYSNVSDYLKVFEDEFFQGIKERSERLDATLSNWQGALERAWEDKLKERMSEIHSTIDEQTQSVQDNYLILLKEKIENLRLEGRSYFEQVQSGFAEFEKDFYKRFEETRLSLENSQEQVHQRQEELENSQTHFREQILRSSQEGQALLDNLLSTSREKIAQQVRFIEDKISTRLNDFSCVLDVKQKGMEDWLSSVKHDVRYWQEEVFSKIKEDAENLKVDNKTLSFRLQETASAFSDFKRDMETGLKNVNERLNFQFEESSAELDKRLGQLKTRLETLGETLEQDQEKLKELFNREMASFGSEVDKLLSLRKADIDKQYLSLSKELEARSLKLYEGFEKQYLANLKQGLADQDKLQKDLLGLSRNMENIKHVLDEKVLQAKSLIETDFQNVEKEMRTQLNTLKEEIKGRLSESETKMRDFDATFEDYQLLIRSKLKDSYDALIGRIEQDWDSLTAQIEEKAQTVELALKQKLTHIQGLEDNWEEKVKKNYQKLFAEIHSVRSFHKELDEMQPLGEKIRVLRQDYLSAVKGMEEELHSLNSYKQTISNIKRETGEAKNLSQDVLNSFESVIKEKDQIYQLKDETLRMLEVSRDIEERLERITRDYKSLDEIQRKILHLADLDSKLEERFSQYENQKLSLDDSMQTLSQSQLLAQELEHKIQALSHDLAKLPVEVEELKEHYKILSSHEDSAHKTMEMVERMGELIASLEERAEKTQASLKWLGNAETRLEKISRDTQEQIRLLGLLIKDDSRLVRKDQIPNESVRQNVLKLARQGWSKEEIARATKISLGEVELIMELGIMPVED</sequence>
<organism evidence="10">
    <name type="scientific">Menopon gallinae</name>
    <name type="common">poultry shaft louse</name>
    <dbReference type="NCBI Taxonomy" id="328185"/>
    <lineage>
        <taxon>Eukaryota</taxon>
        <taxon>Metazoa</taxon>
        <taxon>Ecdysozoa</taxon>
        <taxon>Arthropoda</taxon>
        <taxon>Hexapoda</taxon>
        <taxon>Insecta</taxon>
        <taxon>Pterygota</taxon>
        <taxon>Neoptera</taxon>
        <taxon>Paraneoptera</taxon>
        <taxon>Psocodea</taxon>
        <taxon>Troctomorpha</taxon>
        <taxon>Phthiraptera</taxon>
        <taxon>Amblycera</taxon>
        <taxon>Menoponidae</taxon>
        <taxon>Menopon</taxon>
    </lineage>
</organism>
<dbReference type="Pfam" id="PF00009">
    <property type="entry name" value="GTP_EFTU"/>
    <property type="match status" value="1"/>
</dbReference>
<dbReference type="InterPro" id="IPR014721">
    <property type="entry name" value="Ribsml_uS5_D2-typ_fold_subgr"/>
</dbReference>
<dbReference type="InterPro" id="IPR027417">
    <property type="entry name" value="P-loop_NTPase"/>
</dbReference>
<feature type="coiled-coil region" evidence="8">
    <location>
        <begin position="1392"/>
        <end position="1430"/>
    </location>
</feature>
<dbReference type="InterPro" id="IPR053905">
    <property type="entry name" value="EF-G-like_DII"/>
</dbReference>
<evidence type="ECO:0000256" key="7">
    <source>
        <dbReference type="ARBA" id="ARBA00067103"/>
    </source>
</evidence>
<protein>
    <recommendedName>
        <fullName evidence="7">Elongation factor G 2</fullName>
    </recommendedName>
</protein>
<dbReference type="NCBIfam" id="NF047515">
    <property type="entry name" value="SpiroCoCo_C"/>
    <property type="match status" value="1"/>
</dbReference>
<keyword evidence="3" id="KW-0251">Elongation factor</keyword>
<evidence type="ECO:0000256" key="3">
    <source>
        <dbReference type="ARBA" id="ARBA00022768"/>
    </source>
</evidence>
<dbReference type="Pfam" id="PF00448">
    <property type="entry name" value="SRP54"/>
    <property type="match status" value="1"/>
</dbReference>
<name>A0AAW2H8R1_9NEOP</name>
<dbReference type="InterPro" id="IPR013822">
    <property type="entry name" value="Signal_recog_particl_SRP54_hlx"/>
</dbReference>
<keyword evidence="5" id="KW-0496">Mitochondrion</keyword>
<evidence type="ECO:0000256" key="6">
    <source>
        <dbReference type="ARBA" id="ARBA00023134"/>
    </source>
</evidence>
<dbReference type="SUPFAM" id="SSF54211">
    <property type="entry name" value="Ribosomal protein S5 domain 2-like"/>
    <property type="match status" value="1"/>
</dbReference>
<dbReference type="CDD" id="cd03713">
    <property type="entry name" value="EFG_mtEFG_C"/>
    <property type="match status" value="1"/>
</dbReference>
<dbReference type="GO" id="GO:0032790">
    <property type="term" value="P:ribosome disassembly"/>
    <property type="evidence" value="ECO:0007669"/>
    <property type="project" value="TreeGrafter"/>
</dbReference>
<evidence type="ECO:0000256" key="2">
    <source>
        <dbReference type="ARBA" id="ARBA00022741"/>
    </source>
</evidence>
<evidence type="ECO:0000256" key="4">
    <source>
        <dbReference type="ARBA" id="ARBA00022917"/>
    </source>
</evidence>
<keyword evidence="8" id="KW-0175">Coiled coil</keyword>
<dbReference type="GO" id="GO:0003746">
    <property type="term" value="F:translation elongation factor activity"/>
    <property type="evidence" value="ECO:0007669"/>
    <property type="project" value="UniProtKB-KW"/>
</dbReference>
<dbReference type="Gene3D" id="3.30.70.870">
    <property type="entry name" value="Elongation Factor G (Translational Gtpase), domain 3"/>
    <property type="match status" value="1"/>
</dbReference>
<dbReference type="Gene3D" id="3.40.50.300">
    <property type="entry name" value="P-loop containing nucleotide triphosphate hydrolases"/>
    <property type="match status" value="2"/>
</dbReference>
<dbReference type="InterPro" id="IPR005225">
    <property type="entry name" value="Small_GTP-bd"/>
</dbReference>
<dbReference type="InterPro" id="IPR000795">
    <property type="entry name" value="T_Tr_GTP-bd_dom"/>
</dbReference>
<dbReference type="GO" id="GO:0003924">
    <property type="term" value="F:GTPase activity"/>
    <property type="evidence" value="ECO:0007669"/>
    <property type="project" value="InterPro"/>
</dbReference>
<dbReference type="PROSITE" id="PS51722">
    <property type="entry name" value="G_TR_2"/>
    <property type="match status" value="1"/>
</dbReference>
<dbReference type="Gene3D" id="3.30.230.10">
    <property type="match status" value="1"/>
</dbReference>
<dbReference type="InterPro" id="IPR000640">
    <property type="entry name" value="EFG_V-like"/>
</dbReference>
<dbReference type="GO" id="GO:0006614">
    <property type="term" value="P:SRP-dependent cotranslational protein targeting to membrane"/>
    <property type="evidence" value="ECO:0007669"/>
    <property type="project" value="InterPro"/>
</dbReference>
<keyword evidence="6" id="KW-0342">GTP-binding</keyword>
<dbReference type="SUPFAM" id="SSF50447">
    <property type="entry name" value="Translation proteins"/>
    <property type="match status" value="1"/>
</dbReference>
<dbReference type="CDD" id="cd04088">
    <property type="entry name" value="EFG_mtEFG_II"/>
    <property type="match status" value="1"/>
</dbReference>
<dbReference type="Pfam" id="PF22042">
    <property type="entry name" value="EF-G_D2"/>
    <property type="match status" value="1"/>
</dbReference>